<evidence type="ECO:0000256" key="1">
    <source>
        <dbReference type="SAM" id="Phobius"/>
    </source>
</evidence>
<proteinExistence type="predicted"/>
<sequence>YNIIYVVVNRLSKRVILIPYYKTIIARDINKIFYKRVLLIFRLFKIIIFNYGP</sequence>
<feature type="non-terminal residue" evidence="2">
    <location>
        <position position="1"/>
    </location>
</feature>
<keyword evidence="3" id="KW-1185">Reference proteome</keyword>
<dbReference type="EMBL" id="JAHMHS010000214">
    <property type="protein sequence ID" value="KAK1707152.1"/>
    <property type="molecule type" value="Genomic_DNA"/>
</dbReference>
<keyword evidence="1" id="KW-0472">Membrane</keyword>
<evidence type="ECO:0000313" key="3">
    <source>
        <dbReference type="Proteomes" id="UP001244207"/>
    </source>
</evidence>
<evidence type="ECO:0000313" key="2">
    <source>
        <dbReference type="EMBL" id="KAK1707152.1"/>
    </source>
</evidence>
<keyword evidence="1" id="KW-1133">Transmembrane helix</keyword>
<name>A0AAD8XBL4_GLOAC</name>
<accession>A0AAD8XBL4</accession>
<reference evidence="2" key="1">
    <citation type="submission" date="2021-12" db="EMBL/GenBank/DDBJ databases">
        <title>Comparative genomics, transcriptomics and evolutionary studies reveal genomic signatures of adaptation to plant cell wall in hemibiotrophic fungi.</title>
        <authorList>
            <consortium name="DOE Joint Genome Institute"/>
            <person name="Baroncelli R."/>
            <person name="Diaz J.F."/>
            <person name="Benocci T."/>
            <person name="Peng M."/>
            <person name="Battaglia E."/>
            <person name="Haridas S."/>
            <person name="Andreopoulos W."/>
            <person name="Labutti K."/>
            <person name="Pangilinan J."/>
            <person name="Floch G.L."/>
            <person name="Makela M.R."/>
            <person name="Henrissat B."/>
            <person name="Grigoriev I.V."/>
            <person name="Crouch J.A."/>
            <person name="De Vries R.P."/>
            <person name="Sukno S.A."/>
            <person name="Thon M.R."/>
        </authorList>
    </citation>
    <scope>NUCLEOTIDE SEQUENCE</scope>
    <source>
        <strain evidence="2">CBS 112980</strain>
    </source>
</reference>
<dbReference type="GeneID" id="85390520"/>
<feature type="transmembrane region" description="Helical" evidence="1">
    <location>
        <begin position="33"/>
        <end position="52"/>
    </location>
</feature>
<keyword evidence="1" id="KW-0812">Transmembrane</keyword>
<gene>
    <name evidence="2" type="ORF">BDZ83DRAFT_593379</name>
</gene>
<protein>
    <submittedName>
        <fullName evidence="2">Uncharacterized protein</fullName>
    </submittedName>
</protein>
<dbReference type="RefSeq" id="XP_060358000.1">
    <property type="nucleotide sequence ID" value="XM_060506621.1"/>
</dbReference>
<comment type="caution">
    <text evidence="2">The sequence shown here is derived from an EMBL/GenBank/DDBJ whole genome shotgun (WGS) entry which is preliminary data.</text>
</comment>
<dbReference type="Proteomes" id="UP001244207">
    <property type="component" value="Unassembled WGS sequence"/>
</dbReference>
<dbReference type="AlphaFoldDB" id="A0AAD8XBL4"/>
<organism evidence="2 3">
    <name type="scientific">Glomerella acutata</name>
    <name type="common">Colletotrichum acutatum</name>
    <dbReference type="NCBI Taxonomy" id="27357"/>
    <lineage>
        <taxon>Eukaryota</taxon>
        <taxon>Fungi</taxon>
        <taxon>Dikarya</taxon>
        <taxon>Ascomycota</taxon>
        <taxon>Pezizomycotina</taxon>
        <taxon>Sordariomycetes</taxon>
        <taxon>Hypocreomycetidae</taxon>
        <taxon>Glomerellales</taxon>
        <taxon>Glomerellaceae</taxon>
        <taxon>Colletotrichum</taxon>
        <taxon>Colletotrichum acutatum species complex</taxon>
    </lineage>
</organism>